<proteinExistence type="predicted"/>
<dbReference type="InterPro" id="IPR007345">
    <property type="entry name" value="Polysacch_pyruvyl_Trfase"/>
</dbReference>
<organism evidence="2 3">
    <name type="scientific">Marinifilum caeruleilacunae</name>
    <dbReference type="NCBI Taxonomy" id="2499076"/>
    <lineage>
        <taxon>Bacteria</taxon>
        <taxon>Pseudomonadati</taxon>
        <taxon>Bacteroidota</taxon>
        <taxon>Bacteroidia</taxon>
        <taxon>Marinilabiliales</taxon>
        <taxon>Marinifilaceae</taxon>
    </lineage>
</organism>
<dbReference type="Proteomes" id="UP000732105">
    <property type="component" value="Unassembled WGS sequence"/>
</dbReference>
<keyword evidence="3" id="KW-1185">Reference proteome</keyword>
<sequence>MNSQLLHRQEKLPKKLPKCTNQAQFNLKQKVMKIGIITLPFNWNYGGILQTYALQSALKKLGHDSYTINRNTAPMSLKMKVLSYVRRSILKVLFRKDVVVRTWPTKEEEKTIRQHTDRFIQENVKTTDLFRSEKDFKNIGKYDFQAFVTGSDQVWRPKYSPVLENHFLGFLPKDSQAKRIAYAASFGVDNWEFSGRQTEACASLAQKFDTISVREDSAVELCKDKLNVESIVALDPTMLIDKEEYIALVEKDKIPKLKGSLLNYILDLTPDKKKIVDEAAEELKIKPVSIMPKGIFREMGKKRLEDCVCPPVTNWLRGFMDAEFVVTDSFHGTVFSIIFNKPFIAIGNAKRGITRFSSLLKILGLEDRLVLGYQDNISEMIKTPIDYQKVNTLLEGKKKEALQFLENSLNVN</sequence>
<evidence type="ECO:0000259" key="1">
    <source>
        <dbReference type="Pfam" id="PF04230"/>
    </source>
</evidence>
<dbReference type="EMBL" id="RZNH01000012">
    <property type="protein sequence ID" value="NOU59988.1"/>
    <property type="molecule type" value="Genomic_DNA"/>
</dbReference>
<keyword evidence="2" id="KW-0808">Transferase</keyword>
<dbReference type="GO" id="GO:0016740">
    <property type="term" value="F:transferase activity"/>
    <property type="evidence" value="ECO:0007669"/>
    <property type="project" value="UniProtKB-KW"/>
</dbReference>
<protein>
    <submittedName>
        <fullName evidence="2">Polysaccharide pyruvyl transferase family protein</fullName>
    </submittedName>
</protein>
<gene>
    <name evidence="2" type="ORF">ELS83_09145</name>
</gene>
<reference evidence="2 3" key="1">
    <citation type="submission" date="2018-12" db="EMBL/GenBank/DDBJ databases">
        <title>Marinifilum JC070 sp. nov., a marine bacterium isolated from Yongle Blue Hole in the South China Sea.</title>
        <authorList>
            <person name="Fu T."/>
        </authorList>
    </citation>
    <scope>NUCLEOTIDE SEQUENCE [LARGE SCALE GENOMIC DNA]</scope>
    <source>
        <strain evidence="2 3">JC070</strain>
    </source>
</reference>
<name>A0ABX1WV60_9BACT</name>
<comment type="caution">
    <text evidence="2">The sequence shown here is derived from an EMBL/GenBank/DDBJ whole genome shotgun (WGS) entry which is preliminary data.</text>
</comment>
<accession>A0ABX1WV60</accession>
<evidence type="ECO:0000313" key="2">
    <source>
        <dbReference type="EMBL" id="NOU59988.1"/>
    </source>
</evidence>
<feature type="domain" description="Polysaccharide pyruvyl transferase" evidence="1">
    <location>
        <begin position="44"/>
        <end position="348"/>
    </location>
</feature>
<evidence type="ECO:0000313" key="3">
    <source>
        <dbReference type="Proteomes" id="UP000732105"/>
    </source>
</evidence>
<dbReference type="Pfam" id="PF04230">
    <property type="entry name" value="PS_pyruv_trans"/>
    <property type="match status" value="1"/>
</dbReference>